<dbReference type="Gene3D" id="3.40.50.720">
    <property type="entry name" value="NAD(P)-binding Rossmann-like Domain"/>
    <property type="match status" value="2"/>
</dbReference>
<dbReference type="RefSeq" id="WP_140840830.1">
    <property type="nucleotide sequence ID" value="NZ_RCZI01000002.1"/>
</dbReference>
<evidence type="ECO:0000256" key="1">
    <source>
        <dbReference type="ARBA" id="ARBA00023002"/>
    </source>
</evidence>
<evidence type="ECO:0000259" key="3">
    <source>
        <dbReference type="Pfam" id="PF02826"/>
    </source>
</evidence>
<dbReference type="OrthoDB" id="9787219at2"/>
<keyword evidence="4" id="KW-0670">Pyruvate</keyword>
<keyword evidence="2" id="KW-0520">NAD</keyword>
<dbReference type="EMBL" id="RCZI01000002">
    <property type="protein sequence ID" value="TPG28867.1"/>
    <property type="molecule type" value="Genomic_DNA"/>
</dbReference>
<organism evidence="4 5">
    <name type="scientific">Variovorax guangxiensis</name>
    <dbReference type="NCBI Taxonomy" id="1775474"/>
    <lineage>
        <taxon>Bacteria</taxon>
        <taxon>Pseudomonadati</taxon>
        <taxon>Pseudomonadota</taxon>
        <taxon>Betaproteobacteria</taxon>
        <taxon>Burkholderiales</taxon>
        <taxon>Comamonadaceae</taxon>
        <taxon>Variovorax</taxon>
    </lineage>
</organism>
<reference evidence="4 5" key="1">
    <citation type="journal article" date="2019" name="Environ. Microbiol.">
        <title>Species interactions and distinct microbial communities in high Arctic permafrost affected cryosols are associated with the CH4 and CO2 gas fluxes.</title>
        <authorList>
            <person name="Altshuler I."/>
            <person name="Hamel J."/>
            <person name="Turney S."/>
            <person name="Magnuson E."/>
            <person name="Levesque R."/>
            <person name="Greer C."/>
            <person name="Whyte L.G."/>
        </authorList>
    </citation>
    <scope>NUCLEOTIDE SEQUENCE [LARGE SCALE GENOMIC DNA]</scope>
    <source>
        <strain evidence="4 5">S06.C</strain>
    </source>
</reference>
<dbReference type="SUPFAM" id="SSF52283">
    <property type="entry name" value="Formate/glycerate dehydrogenase catalytic domain-like"/>
    <property type="match status" value="1"/>
</dbReference>
<name>A0A502DU66_9BURK</name>
<dbReference type="Pfam" id="PF02826">
    <property type="entry name" value="2-Hacid_dh_C"/>
    <property type="match status" value="1"/>
</dbReference>
<dbReference type="CDD" id="cd12164">
    <property type="entry name" value="GDH_like_2"/>
    <property type="match status" value="1"/>
</dbReference>
<dbReference type="InterPro" id="IPR036291">
    <property type="entry name" value="NAD(P)-bd_dom_sf"/>
</dbReference>
<dbReference type="Proteomes" id="UP000319212">
    <property type="component" value="Unassembled WGS sequence"/>
</dbReference>
<dbReference type="PANTHER" id="PTHR43333">
    <property type="entry name" value="2-HACID_DH_C DOMAIN-CONTAINING PROTEIN"/>
    <property type="match status" value="1"/>
</dbReference>
<gene>
    <name evidence="4" type="ORF">EAH82_08760</name>
</gene>
<evidence type="ECO:0000313" key="5">
    <source>
        <dbReference type="Proteomes" id="UP000319212"/>
    </source>
</evidence>
<evidence type="ECO:0000256" key="2">
    <source>
        <dbReference type="ARBA" id="ARBA00023027"/>
    </source>
</evidence>
<protein>
    <submittedName>
        <fullName evidence="4">Glyoxylate/hydroxypyruvate reductase A</fullName>
    </submittedName>
</protein>
<sequence length="308" mass="33708">MTLVALLSHTAKLDFLRPMLAAADPSLDVVTWPDPRCLDAEVAVCWNSPPGVYAQMPRLRLVHSIAAGVDNVIAEQDVSQLPVCRVVDPMLAEGMLQFVLWGVLHFHRKLDQAMASQRIQQWKRPRQTPASSCRTGLMGMGELGGHIAKRLPLLGYPVSGWARTPREIPGVTMFSGDEGYADFLAQTDVLVCLLPLTAQTRGILGERTFSALPKGAALIHVGRGEHLVEEDLIAALESGQLRGAVVDVFEEEPLPSDHPLWTTPGVVVTPHMATMATYDVVVQQVVRNIAQMHDNAPLYNQVDMARGY</sequence>
<keyword evidence="1" id="KW-0560">Oxidoreductase</keyword>
<feature type="domain" description="D-isomer specific 2-hydroxyacid dehydrogenase NAD-binding" evidence="3">
    <location>
        <begin position="102"/>
        <end position="273"/>
    </location>
</feature>
<proteinExistence type="predicted"/>
<dbReference type="PANTHER" id="PTHR43333:SF1">
    <property type="entry name" value="D-ISOMER SPECIFIC 2-HYDROXYACID DEHYDROGENASE NAD-BINDING DOMAIN-CONTAINING PROTEIN"/>
    <property type="match status" value="1"/>
</dbReference>
<evidence type="ECO:0000313" key="4">
    <source>
        <dbReference type="EMBL" id="TPG28867.1"/>
    </source>
</evidence>
<dbReference type="GO" id="GO:0051287">
    <property type="term" value="F:NAD binding"/>
    <property type="evidence" value="ECO:0007669"/>
    <property type="project" value="InterPro"/>
</dbReference>
<dbReference type="AlphaFoldDB" id="A0A502DU66"/>
<accession>A0A502DU66</accession>
<dbReference type="InterPro" id="IPR006140">
    <property type="entry name" value="D-isomer_DH_NAD-bd"/>
</dbReference>
<comment type="caution">
    <text evidence="4">The sequence shown here is derived from an EMBL/GenBank/DDBJ whole genome shotgun (WGS) entry which is preliminary data.</text>
</comment>
<dbReference type="SUPFAM" id="SSF51735">
    <property type="entry name" value="NAD(P)-binding Rossmann-fold domains"/>
    <property type="match status" value="1"/>
</dbReference>
<dbReference type="GO" id="GO:0016491">
    <property type="term" value="F:oxidoreductase activity"/>
    <property type="evidence" value="ECO:0007669"/>
    <property type="project" value="UniProtKB-KW"/>
</dbReference>